<dbReference type="Pfam" id="PF00589">
    <property type="entry name" value="Phage_integrase"/>
    <property type="match status" value="1"/>
</dbReference>
<dbReference type="Gene3D" id="1.10.443.10">
    <property type="entry name" value="Intergrase catalytic core"/>
    <property type="match status" value="1"/>
</dbReference>
<comment type="similarity">
    <text evidence="1">Belongs to the 'phage' integrase family.</text>
</comment>
<evidence type="ECO:0000313" key="8">
    <source>
        <dbReference type="EMBL" id="MBB4934579.1"/>
    </source>
</evidence>
<evidence type="ECO:0000259" key="6">
    <source>
        <dbReference type="PROSITE" id="PS51898"/>
    </source>
</evidence>
<dbReference type="PROSITE" id="PS51898">
    <property type="entry name" value="TYR_RECOMBINASE"/>
    <property type="match status" value="1"/>
</dbReference>
<dbReference type="GO" id="GO:0006310">
    <property type="term" value="P:DNA recombination"/>
    <property type="evidence" value="ECO:0007669"/>
    <property type="project" value="UniProtKB-KW"/>
</dbReference>
<proteinExistence type="inferred from homology"/>
<evidence type="ECO:0000256" key="4">
    <source>
        <dbReference type="ARBA" id="ARBA00023172"/>
    </source>
</evidence>
<organism evidence="8 9">
    <name type="scientific">Lipingzhangella halophila</name>
    <dbReference type="NCBI Taxonomy" id="1783352"/>
    <lineage>
        <taxon>Bacteria</taxon>
        <taxon>Bacillati</taxon>
        <taxon>Actinomycetota</taxon>
        <taxon>Actinomycetes</taxon>
        <taxon>Streptosporangiales</taxon>
        <taxon>Nocardiopsidaceae</taxon>
        <taxon>Lipingzhangella</taxon>
    </lineage>
</organism>
<dbReference type="Gene3D" id="1.10.150.130">
    <property type="match status" value="1"/>
</dbReference>
<keyword evidence="4" id="KW-0233">DNA recombination</keyword>
<dbReference type="InterPro" id="IPR002104">
    <property type="entry name" value="Integrase_catalytic"/>
</dbReference>
<accession>A0A7W7RM96</accession>
<reference evidence="8 9" key="1">
    <citation type="submission" date="2020-08" db="EMBL/GenBank/DDBJ databases">
        <title>Sequencing the genomes of 1000 actinobacteria strains.</title>
        <authorList>
            <person name="Klenk H.-P."/>
        </authorList>
    </citation>
    <scope>NUCLEOTIDE SEQUENCE [LARGE SCALE GENOMIC DNA]</scope>
    <source>
        <strain evidence="8 9">DSM 102030</strain>
    </source>
</reference>
<feature type="domain" description="Core-binding (CB)" evidence="7">
    <location>
        <begin position="1"/>
        <end position="83"/>
    </location>
</feature>
<dbReference type="AlphaFoldDB" id="A0A7W7RM96"/>
<dbReference type="InterPro" id="IPR011010">
    <property type="entry name" value="DNA_brk_join_enz"/>
</dbReference>
<evidence type="ECO:0000256" key="3">
    <source>
        <dbReference type="ARBA" id="ARBA00023125"/>
    </source>
</evidence>
<dbReference type="SUPFAM" id="SSF56349">
    <property type="entry name" value="DNA breaking-rejoining enzymes"/>
    <property type="match status" value="1"/>
</dbReference>
<dbReference type="PANTHER" id="PTHR30349">
    <property type="entry name" value="PHAGE INTEGRASE-RELATED"/>
    <property type="match status" value="1"/>
</dbReference>
<sequence>MLESLAREFLDDLELSGRSPHTVRAYRQSLNHLVRFVGGDTDPGEVDRRTIRRFLAYRRQIGDAPGTLATRYIAMGRFWSWLADEQEVPTNIVKEVKRPREEIKPVALLSEDQLKALLRVEGKTPFLTIRNKTIIMVLIDTGIRVGELCSLRVTDVDFDVRLLTVRGKTGERTVPFGKACAAALRRFMRHRGRHPRAGSHWLFIGATNGITASTVRKMFQSYGEQVGIPGLHPHRFRHSFVHNLLTAGATIVDVQRLGGWSDPSQLWYRYGLAGAGERAIASHRKFSPGDRL</sequence>
<feature type="domain" description="Tyr recombinase" evidence="6">
    <location>
        <begin position="103"/>
        <end position="284"/>
    </location>
</feature>
<dbReference type="RefSeq" id="WP_184582750.1">
    <property type="nucleotide sequence ID" value="NZ_JACHJT010000001.1"/>
</dbReference>
<dbReference type="InterPro" id="IPR044068">
    <property type="entry name" value="CB"/>
</dbReference>
<keyword evidence="9" id="KW-1185">Reference proteome</keyword>
<dbReference type="InterPro" id="IPR004107">
    <property type="entry name" value="Integrase_SAM-like_N"/>
</dbReference>
<dbReference type="Proteomes" id="UP000523007">
    <property type="component" value="Unassembled WGS sequence"/>
</dbReference>
<evidence type="ECO:0000256" key="2">
    <source>
        <dbReference type="ARBA" id="ARBA00022908"/>
    </source>
</evidence>
<evidence type="ECO:0000259" key="7">
    <source>
        <dbReference type="PROSITE" id="PS51900"/>
    </source>
</evidence>
<dbReference type="GO" id="GO:0015074">
    <property type="term" value="P:DNA integration"/>
    <property type="evidence" value="ECO:0007669"/>
    <property type="project" value="UniProtKB-KW"/>
</dbReference>
<evidence type="ECO:0000313" key="9">
    <source>
        <dbReference type="Proteomes" id="UP000523007"/>
    </source>
</evidence>
<evidence type="ECO:0000256" key="5">
    <source>
        <dbReference type="PROSITE-ProRule" id="PRU01248"/>
    </source>
</evidence>
<dbReference type="PANTHER" id="PTHR30349:SF41">
    <property type="entry name" value="INTEGRASE_RECOMBINASE PROTEIN MJ0367-RELATED"/>
    <property type="match status" value="1"/>
</dbReference>
<comment type="caution">
    <text evidence="8">The sequence shown here is derived from an EMBL/GenBank/DDBJ whole genome shotgun (WGS) entry which is preliminary data.</text>
</comment>
<keyword evidence="2" id="KW-0229">DNA integration</keyword>
<evidence type="ECO:0000256" key="1">
    <source>
        <dbReference type="ARBA" id="ARBA00008857"/>
    </source>
</evidence>
<dbReference type="InterPro" id="IPR013762">
    <property type="entry name" value="Integrase-like_cat_sf"/>
</dbReference>
<gene>
    <name evidence="8" type="ORF">F4561_005399</name>
</gene>
<dbReference type="InterPro" id="IPR050090">
    <property type="entry name" value="Tyrosine_recombinase_XerCD"/>
</dbReference>
<dbReference type="InterPro" id="IPR010998">
    <property type="entry name" value="Integrase_recombinase_N"/>
</dbReference>
<protein>
    <submittedName>
        <fullName evidence="8">Site-specific recombinase XerD</fullName>
    </submittedName>
</protein>
<name>A0A7W7RM96_9ACTN</name>
<dbReference type="GO" id="GO:0003677">
    <property type="term" value="F:DNA binding"/>
    <property type="evidence" value="ECO:0007669"/>
    <property type="project" value="UniProtKB-UniRule"/>
</dbReference>
<keyword evidence="3 5" id="KW-0238">DNA-binding</keyword>
<dbReference type="EMBL" id="JACHJT010000001">
    <property type="protein sequence ID" value="MBB4934579.1"/>
    <property type="molecule type" value="Genomic_DNA"/>
</dbReference>
<dbReference type="Pfam" id="PF02899">
    <property type="entry name" value="Phage_int_SAM_1"/>
    <property type="match status" value="1"/>
</dbReference>
<dbReference type="PROSITE" id="PS51900">
    <property type="entry name" value="CB"/>
    <property type="match status" value="1"/>
</dbReference>